<comment type="caution">
    <text evidence="2">The sequence shown here is derived from an EMBL/GenBank/DDBJ whole genome shotgun (WGS) entry which is preliminary data.</text>
</comment>
<dbReference type="EMBL" id="WHOA01000248">
    <property type="protein sequence ID" value="NOU76910.1"/>
    <property type="molecule type" value="Genomic_DNA"/>
</dbReference>
<evidence type="ECO:0000313" key="3">
    <source>
        <dbReference type="Proteomes" id="UP000616779"/>
    </source>
</evidence>
<dbReference type="InterPro" id="IPR012854">
    <property type="entry name" value="Cu_amine_oxidase-like_N"/>
</dbReference>
<accession>A0ABX1YAE3</accession>
<dbReference type="InterPro" id="IPR003343">
    <property type="entry name" value="Big_2"/>
</dbReference>
<dbReference type="Gene3D" id="2.60.120.260">
    <property type="entry name" value="Galactose-binding domain-like"/>
    <property type="match status" value="1"/>
</dbReference>
<organism evidence="2 3">
    <name type="scientific">Paenibacillus phytorum</name>
    <dbReference type="NCBI Taxonomy" id="2654977"/>
    <lineage>
        <taxon>Bacteria</taxon>
        <taxon>Bacillati</taxon>
        <taxon>Bacillota</taxon>
        <taxon>Bacilli</taxon>
        <taxon>Bacillales</taxon>
        <taxon>Paenibacillaceae</taxon>
        <taxon>Paenibacillus</taxon>
    </lineage>
</organism>
<protein>
    <recommendedName>
        <fullName evidence="1">BIG2 domain-containing protein</fullName>
    </recommendedName>
</protein>
<evidence type="ECO:0000313" key="2">
    <source>
        <dbReference type="EMBL" id="NOU76910.1"/>
    </source>
</evidence>
<dbReference type="InterPro" id="IPR008979">
    <property type="entry name" value="Galactose-bd-like_sf"/>
</dbReference>
<keyword evidence="3" id="KW-1185">Reference proteome</keyword>
<proteinExistence type="predicted"/>
<dbReference type="SMART" id="SM00635">
    <property type="entry name" value="BID_2"/>
    <property type="match status" value="1"/>
</dbReference>
<sequence>MKGEICLGKKISLSGILVALCILSIWMVNQWGASTAHAEMVASPKAEYLLDEDFSVMTTAYNPNDAVASGWDTRKAGGAISYGYNSWFKIIDTSNVLPVSMTKKIRPQHSGKLTLEYRFRMPAIINGVKWQLRSGEVEGVSLEVKNGKLSLATGETWYDLQTLTADVEYGVKVIADLEANNVQVYVNGLLKATEKGFTHRVESIDNFLVITGDVTTGEMYFSPVKIHKGYVINERFLSTVEGPLPQDWSTQPNGGAIAVEKMNNSKAPDVFSLKMDAANANGAMHIGRSVPSQEGRLVMEYKVLMPTQLDGFSMELKGGESTAFQWLTQDGKFSYKNGAGQYIDFYEYIPNLWYHVKLKMNTVTNKADLYLNGKLKVEQLDVLASSVDLVSFAIAASNHGSMSLDDILLYQEAEEPADYVPAPVPVAKEGDALVGAQACSLWREGQHLGWERIQPFPERVPVLGFYDEGNPEVADWETKWMVEHGVDFQMYCWYRPTGSEGKPIKDPRLGAALHDGYFNGKYSNQTDFMIMWEAAASKVSGSDDFRNNLVPYWMEYYFKDPRYLVVDNKPVIGIYGYTPLKNSLGGTAESLKLEMDYLRQACIDAGFDDVIILISSSGADSAMMSEMQNAGMDAVFAYSWGALAGREALQKSKLEQQRDVGIMDVIPVLSMGRDDTAWGGAQGYYATPQEFQSTAQWVKDSFIPSLAEESPGRKIILLDNWNEYGEGHFILPAGLNGFGYLDAIREVFTAGGTHTNVVPTPEQKDRVRVLYPEGRTVLPYKAVEPPPLTNNGSIQYSKLWDFNTAGDSEGWTIAKQVNPVSIAGGYYSGTSTGNDPGILSPGSLGISAEENPYLHIRMKNSTADMAGKVYFITEKDQVWKEAMAVDFYVNNYDSNYSDYYVPMWSLGNWTGTIKAIRVDPITTTGDFSIDRIGLVAVPIEGIKMMLEGKPATTLTPLEIVDGSVRVPLVEILKKMNIPYEWDHEGSLLAVKDNSVIRVVYGQSTAYKGNTPVNLEHVPVWTGSDLLVSNDALDALFSFHSVWKAQEETLYIFSSLPKILGDNMLVDPGMEMSILPYTGSRISTELSTSEYHSGHQSVKITKEYPYAKIYFPGVENGKEYYYSAWGKLAPGSTLGEKLRICLQYQLDGVAKQVVMVIGPAMDATNWKQVQGYFKLNEVGVVSNLTMYLYTDSPALADAYYLDDVEIRPVTYSNDPIPARVSGVSLNNTTMEIGVGKVRRLMATIEPQNAVERAVTWSSDNPLVAIVDVNGAVYGKKEGTATITVTTVDGGKTASSAVTVTEGYVETVTLTVKTDGTGDFISPKLANDSIQDSNPEKQYIILIYPGVYTEKNWVVKPYTTLRGTDRETVILKGENSPSATNLEITDQSTLWLKGTANLENLTITARNMRYPVHSEDSGNNKDAVHIVKNSHIEHYGNLEAINYRNSWVAAHPGVTPPADLDPTKVWGGKRGGIASTWGYGSASGVRETFYGSSFVSKSVGWYVHNREDFTKPQINVINNSQIVSTETLQPILIQSLGSGTNDEVIFNNTEIIGTYMVQNDSPWITQKPENQYANHADYNVTFTNSTPIGYEDGHRGRALALFSSSTGSQSSVRVSGDAVPDILGTYETRDGGGGLDGYLYGYWDISGIKVGLSSNIDVNNTLGRRLGDRTILNKTLQVIFEDGTTKTIIFNENYTNQPNSYVLGKMNEALGVSGRAVEYNVTGSEYYPQVSDKQLTLQNNTQVGIPRFAAVRFDTDHTTLRLMSAADAPESFVGITLERIIPGKSGRVLTEGIMKKSQLYGFTGSIMKGTQISIGAQAGSLMESSSQPALLEGIQTDWAYFKGDKIAPISSASVSPGIPNGSNGWYTSDVTVSIAVYDQLSGVAKTEYQVNNGDWITYTGSIPAFVEGTYKVGYRSIDQAGNVEQVKTIEFKIDQTAPLLTVQLDKTSIWPPNHEMVTVQAAVYASDAVSGVASVVLTSITCNEPDSGQGDIEANIGTPATSFQLRAERLGNETGRIYTITYTIIDQAGNQSTSISTVRVPHNE</sequence>
<dbReference type="Pfam" id="PF14307">
    <property type="entry name" value="Glyco_tran_WbsX"/>
    <property type="match status" value="1"/>
</dbReference>
<dbReference type="InterPro" id="IPR011050">
    <property type="entry name" value="Pectin_lyase_fold/virulence"/>
</dbReference>
<dbReference type="Pfam" id="PF07833">
    <property type="entry name" value="Cu_amine_oxidN1"/>
    <property type="match status" value="1"/>
</dbReference>
<dbReference type="InterPro" id="IPR012334">
    <property type="entry name" value="Pectin_lyas_fold"/>
</dbReference>
<dbReference type="NCBIfam" id="NF047446">
    <property type="entry name" value="barrel_OmpL47"/>
    <property type="match status" value="1"/>
</dbReference>
<dbReference type="SUPFAM" id="SSF49373">
    <property type="entry name" value="Invasin/intimin cell-adhesion fragments"/>
    <property type="match status" value="1"/>
</dbReference>
<dbReference type="Pfam" id="PF02368">
    <property type="entry name" value="Big_2"/>
    <property type="match status" value="1"/>
</dbReference>
<dbReference type="InterPro" id="IPR036582">
    <property type="entry name" value="Mao_N_sf"/>
</dbReference>
<dbReference type="InterPro" id="IPR032719">
    <property type="entry name" value="WbsX"/>
</dbReference>
<dbReference type="InterPro" id="IPR058094">
    <property type="entry name" value="Ig-like_OmpL47-like"/>
</dbReference>
<gene>
    <name evidence="2" type="ORF">GC098_37065</name>
</gene>
<reference evidence="2 3" key="1">
    <citation type="submission" date="2019-10" db="EMBL/GenBank/DDBJ databases">
        <title>Description of Paenibacillus terrestris sp. nov.</title>
        <authorList>
            <person name="Carlier A."/>
            <person name="Qi S."/>
        </authorList>
    </citation>
    <scope>NUCLEOTIDE SEQUENCE [LARGE SCALE GENOMIC DNA]</scope>
    <source>
        <strain evidence="2 3">LMG 31458</strain>
    </source>
</reference>
<dbReference type="Gene3D" id="3.20.20.80">
    <property type="entry name" value="Glycosidases"/>
    <property type="match status" value="1"/>
</dbReference>
<dbReference type="SUPFAM" id="SSF55383">
    <property type="entry name" value="Copper amine oxidase, domain N"/>
    <property type="match status" value="1"/>
</dbReference>
<name>A0ABX1YAE3_9BACL</name>
<evidence type="ECO:0000259" key="1">
    <source>
        <dbReference type="SMART" id="SM00635"/>
    </source>
</evidence>
<dbReference type="SUPFAM" id="SSF51126">
    <property type="entry name" value="Pectin lyase-like"/>
    <property type="match status" value="1"/>
</dbReference>
<dbReference type="InterPro" id="IPR008964">
    <property type="entry name" value="Invasin/intimin_cell_adhesion"/>
</dbReference>
<dbReference type="Proteomes" id="UP000616779">
    <property type="component" value="Unassembled WGS sequence"/>
</dbReference>
<feature type="domain" description="BIG2" evidence="1">
    <location>
        <begin position="1218"/>
        <end position="1295"/>
    </location>
</feature>
<dbReference type="Gene3D" id="3.30.1920.20">
    <property type="match status" value="1"/>
</dbReference>
<dbReference type="Gene3D" id="2.60.120.200">
    <property type="match status" value="1"/>
</dbReference>
<dbReference type="Gene3D" id="2.60.40.1080">
    <property type="match status" value="1"/>
</dbReference>
<dbReference type="PANTHER" id="PTHR41244">
    <property type="entry name" value="RHAMNAN SYNTHESIS F"/>
    <property type="match status" value="1"/>
</dbReference>
<dbReference type="Gene3D" id="2.160.20.10">
    <property type="entry name" value="Single-stranded right-handed beta-helix, Pectin lyase-like"/>
    <property type="match status" value="1"/>
</dbReference>
<dbReference type="SUPFAM" id="SSF49785">
    <property type="entry name" value="Galactose-binding domain-like"/>
    <property type="match status" value="1"/>
</dbReference>
<dbReference type="PANTHER" id="PTHR41244:SF1">
    <property type="entry name" value="GLYCOSYLTRANSFERASE"/>
    <property type="match status" value="1"/>
</dbReference>